<comment type="caution">
    <text evidence="2">The sequence shown here is derived from an EMBL/GenBank/DDBJ whole genome shotgun (WGS) entry which is preliminary data.</text>
</comment>
<dbReference type="InterPro" id="IPR010090">
    <property type="entry name" value="Phage_tape_meas"/>
</dbReference>
<evidence type="ECO:0000313" key="2">
    <source>
        <dbReference type="EMBL" id="GAH53355.1"/>
    </source>
</evidence>
<protein>
    <recommendedName>
        <fullName evidence="1">Phage tail tape measure protein domain-containing protein</fullName>
    </recommendedName>
</protein>
<name>X1H8E6_9ZZZZ</name>
<dbReference type="AlphaFoldDB" id="X1H8E6"/>
<organism evidence="2">
    <name type="scientific">marine sediment metagenome</name>
    <dbReference type="NCBI Taxonomy" id="412755"/>
    <lineage>
        <taxon>unclassified sequences</taxon>
        <taxon>metagenomes</taxon>
        <taxon>ecological metagenomes</taxon>
    </lineage>
</organism>
<feature type="non-terminal residue" evidence="2">
    <location>
        <position position="1"/>
    </location>
</feature>
<reference evidence="2" key="1">
    <citation type="journal article" date="2014" name="Front. Microbiol.">
        <title>High frequency of phylogenetically diverse reductive dehalogenase-homologous genes in deep subseafloor sedimentary metagenomes.</title>
        <authorList>
            <person name="Kawai M."/>
            <person name="Futagami T."/>
            <person name="Toyoda A."/>
            <person name="Takaki Y."/>
            <person name="Nishi S."/>
            <person name="Hori S."/>
            <person name="Arai W."/>
            <person name="Tsubouchi T."/>
            <person name="Morono Y."/>
            <person name="Uchiyama I."/>
            <person name="Ito T."/>
            <person name="Fujiyama A."/>
            <person name="Inagaki F."/>
            <person name="Takami H."/>
        </authorList>
    </citation>
    <scope>NUCLEOTIDE SEQUENCE</scope>
    <source>
        <strain evidence="2">Expedition CK06-06</strain>
    </source>
</reference>
<feature type="domain" description="Phage tail tape measure protein" evidence="1">
    <location>
        <begin position="45"/>
        <end position="221"/>
    </location>
</feature>
<gene>
    <name evidence="2" type="ORF">S03H2_34133</name>
</gene>
<dbReference type="EMBL" id="BARU01020812">
    <property type="protein sequence ID" value="GAH53355.1"/>
    <property type="molecule type" value="Genomic_DNA"/>
</dbReference>
<accession>X1H8E6</accession>
<sequence length="284" mass="29284">GVITAALGLTVKSAMSFNKEMANIATLIPGATERVIELKGEIRSMAVEVGKSTADLAGGAYQVISAFGDTADTVDILRLSARAATAGVATTTDAINLLGAVTKGYGDTSKEAQLKVSDLAFQTVKLGVTDFPQLAASIGQVVPLTSELGVSQEELFAVMATGTGVTGKAAQVATQLRGVMQALMAPSADMIKLLEEKGYASGKAMLADQGLIETLNIVKSVSEASNTPLQKYIGSIEGQTIALALTGAQADVYIEKLAAMRDSVGMTDQAFKEQTEGINKVGFA</sequence>
<dbReference type="Pfam" id="PF10145">
    <property type="entry name" value="PhageMin_Tail"/>
    <property type="match status" value="1"/>
</dbReference>
<feature type="non-terminal residue" evidence="2">
    <location>
        <position position="284"/>
    </location>
</feature>
<evidence type="ECO:0000259" key="1">
    <source>
        <dbReference type="Pfam" id="PF10145"/>
    </source>
</evidence>
<dbReference type="NCBIfam" id="TIGR01760">
    <property type="entry name" value="tape_meas_TP901"/>
    <property type="match status" value="1"/>
</dbReference>
<proteinExistence type="predicted"/>